<dbReference type="Gene3D" id="2.60.40.10">
    <property type="entry name" value="Immunoglobulins"/>
    <property type="match status" value="1"/>
</dbReference>
<dbReference type="PANTHER" id="PTHR11412">
    <property type="entry name" value="MACROGLOBULIN / COMPLEMENT"/>
    <property type="match status" value="1"/>
</dbReference>
<name>A0AAN8WGV6_HALRR</name>
<comment type="caution">
    <text evidence="4">The sequence shown here is derived from an EMBL/GenBank/DDBJ whole genome shotgun (WGS) entry which is preliminary data.</text>
</comment>
<dbReference type="PANTHER" id="PTHR11412:SF171">
    <property type="entry name" value="PREGNANCY ZONE PROTEIN-LIKE PROTEIN"/>
    <property type="match status" value="1"/>
</dbReference>
<feature type="domain" description="Macroglobulin" evidence="3">
    <location>
        <begin position="207"/>
        <end position="289"/>
    </location>
</feature>
<organism evidence="4 5">
    <name type="scientific">Halocaridina rubra</name>
    <name type="common">Hawaiian red shrimp</name>
    <dbReference type="NCBI Taxonomy" id="373956"/>
    <lineage>
        <taxon>Eukaryota</taxon>
        <taxon>Metazoa</taxon>
        <taxon>Ecdysozoa</taxon>
        <taxon>Arthropoda</taxon>
        <taxon>Crustacea</taxon>
        <taxon>Multicrustacea</taxon>
        <taxon>Malacostraca</taxon>
        <taxon>Eumalacostraca</taxon>
        <taxon>Eucarida</taxon>
        <taxon>Decapoda</taxon>
        <taxon>Pleocyemata</taxon>
        <taxon>Caridea</taxon>
        <taxon>Atyoidea</taxon>
        <taxon>Atyidae</taxon>
        <taxon>Halocaridina</taxon>
    </lineage>
</organism>
<evidence type="ECO:0000259" key="1">
    <source>
        <dbReference type="Pfam" id="PF01835"/>
    </source>
</evidence>
<dbReference type="Gene3D" id="2.60.40.1930">
    <property type="match status" value="1"/>
</dbReference>
<dbReference type="Pfam" id="PF01835">
    <property type="entry name" value="MG2"/>
    <property type="match status" value="1"/>
</dbReference>
<dbReference type="InterPro" id="IPR050473">
    <property type="entry name" value="A2M/Complement_sys"/>
</dbReference>
<evidence type="ECO:0000313" key="4">
    <source>
        <dbReference type="EMBL" id="KAK7065776.1"/>
    </source>
</evidence>
<dbReference type="Pfam" id="PF17789">
    <property type="entry name" value="MG4"/>
    <property type="match status" value="1"/>
</dbReference>
<dbReference type="GO" id="GO:0004866">
    <property type="term" value="F:endopeptidase inhibitor activity"/>
    <property type="evidence" value="ECO:0007669"/>
    <property type="project" value="InterPro"/>
</dbReference>
<dbReference type="InterPro" id="IPR013783">
    <property type="entry name" value="Ig-like_fold"/>
</dbReference>
<proteinExistence type="predicted"/>
<protein>
    <submittedName>
        <fullName evidence="4">Alpha-2-macroglobulin-like protein</fullName>
    </submittedName>
</protein>
<evidence type="ECO:0000259" key="3">
    <source>
        <dbReference type="Pfam" id="PF17791"/>
    </source>
</evidence>
<sequence length="411" mass="45748">MAWEKIGSLKATLVKPVYVRELEAKEPPKYRVTQLQSSVLRPLHLVVELSLTAKTVVPMTGTVQIARGTHICLNLTVPQALASTASLSVVGTVGTANVSETLNIGVVSVVQTFVQTDKYLYMPGQVVQFRILTIVGTSVLVSYENITEVWITSPGGSRLIQWNNIANVQGIVQLHFPLAAEVDEGEYEIFVNTEGRKTSQLFKVETYVLPRFSVTVQPPPYVLRSDSEIVFRICAEYTYGQPVTGVVVFRLEKQMYYWHFDENDIRKNNELFATDKIFTGCTNITVNTTLIGNIWQPLIATAMFTEEGTDIEMTTTAEVQIKDSYLRISLISTEKYYMPGLPYLLQVKALRPDDTPAEGELVRVCVSESCKNITVDASGIGSLFIPPHLMSEPVTYIQVCKIGYGEIVSRV</sequence>
<dbReference type="Pfam" id="PF17791">
    <property type="entry name" value="MG3"/>
    <property type="match status" value="1"/>
</dbReference>
<evidence type="ECO:0000259" key="2">
    <source>
        <dbReference type="Pfam" id="PF17789"/>
    </source>
</evidence>
<keyword evidence="5" id="KW-1185">Reference proteome</keyword>
<accession>A0AAN8WGV6</accession>
<evidence type="ECO:0000313" key="5">
    <source>
        <dbReference type="Proteomes" id="UP001381693"/>
    </source>
</evidence>
<dbReference type="Gene3D" id="2.60.40.1940">
    <property type="match status" value="1"/>
</dbReference>
<dbReference type="EMBL" id="JAXCGZ010019904">
    <property type="protein sequence ID" value="KAK7065776.1"/>
    <property type="molecule type" value="Genomic_DNA"/>
</dbReference>
<reference evidence="4 5" key="1">
    <citation type="submission" date="2023-11" db="EMBL/GenBank/DDBJ databases">
        <title>Halocaridina rubra genome assembly.</title>
        <authorList>
            <person name="Smith C."/>
        </authorList>
    </citation>
    <scope>NUCLEOTIDE SEQUENCE [LARGE SCALE GENOMIC DNA]</scope>
    <source>
        <strain evidence="4">EP-1</strain>
        <tissue evidence="4">Whole</tissue>
    </source>
</reference>
<dbReference type="AlphaFoldDB" id="A0AAN8WGV6"/>
<dbReference type="InterPro" id="IPR002890">
    <property type="entry name" value="MG2"/>
</dbReference>
<feature type="domain" description="Macroglobulin" evidence="2">
    <location>
        <begin position="328"/>
        <end position="380"/>
    </location>
</feature>
<feature type="domain" description="Macroglobulin" evidence="1">
    <location>
        <begin position="112"/>
        <end position="204"/>
    </location>
</feature>
<dbReference type="Proteomes" id="UP001381693">
    <property type="component" value="Unassembled WGS sequence"/>
</dbReference>
<gene>
    <name evidence="4" type="primary">A2ML1_3</name>
    <name evidence="4" type="ORF">SK128_022788</name>
</gene>
<dbReference type="InterPro" id="IPR040839">
    <property type="entry name" value="MG4"/>
</dbReference>
<dbReference type="InterPro" id="IPR041555">
    <property type="entry name" value="MG3"/>
</dbReference>